<reference evidence="2 3" key="1">
    <citation type="journal article" date="2013" name="Curr. Biol.">
        <title>The Genome of the Foraminiferan Reticulomyxa filosa.</title>
        <authorList>
            <person name="Glockner G."/>
            <person name="Hulsmann N."/>
            <person name="Schleicher M."/>
            <person name="Noegel A.A."/>
            <person name="Eichinger L."/>
            <person name="Gallinger C."/>
            <person name="Pawlowski J."/>
            <person name="Sierra R."/>
            <person name="Euteneuer U."/>
            <person name="Pillet L."/>
            <person name="Moustafa A."/>
            <person name="Platzer M."/>
            <person name="Groth M."/>
            <person name="Szafranski K."/>
            <person name="Schliwa M."/>
        </authorList>
    </citation>
    <scope>NUCLEOTIDE SEQUENCE [LARGE SCALE GENOMIC DNA]</scope>
</reference>
<name>X6MDB2_RETFI</name>
<feature type="region of interest" description="Disordered" evidence="1">
    <location>
        <begin position="65"/>
        <end position="150"/>
    </location>
</feature>
<evidence type="ECO:0000313" key="2">
    <source>
        <dbReference type="EMBL" id="ETO11397.1"/>
    </source>
</evidence>
<protein>
    <submittedName>
        <fullName evidence="2">Uncharacterized protein</fullName>
    </submittedName>
</protein>
<evidence type="ECO:0000313" key="3">
    <source>
        <dbReference type="Proteomes" id="UP000023152"/>
    </source>
</evidence>
<dbReference type="EMBL" id="ASPP01022525">
    <property type="protein sequence ID" value="ETO11397.1"/>
    <property type="molecule type" value="Genomic_DNA"/>
</dbReference>
<accession>X6MDB2</accession>
<keyword evidence="3" id="KW-1185">Reference proteome</keyword>
<feature type="non-terminal residue" evidence="2">
    <location>
        <position position="165"/>
    </location>
</feature>
<feature type="compositionally biased region" description="Basic and acidic residues" evidence="1">
    <location>
        <begin position="119"/>
        <end position="141"/>
    </location>
</feature>
<organism evidence="2 3">
    <name type="scientific">Reticulomyxa filosa</name>
    <dbReference type="NCBI Taxonomy" id="46433"/>
    <lineage>
        <taxon>Eukaryota</taxon>
        <taxon>Sar</taxon>
        <taxon>Rhizaria</taxon>
        <taxon>Retaria</taxon>
        <taxon>Foraminifera</taxon>
        <taxon>Monothalamids</taxon>
        <taxon>Reticulomyxidae</taxon>
        <taxon>Reticulomyxa</taxon>
    </lineage>
</organism>
<dbReference type="Proteomes" id="UP000023152">
    <property type="component" value="Unassembled WGS sequence"/>
</dbReference>
<gene>
    <name evidence="2" type="ORF">RFI_25980</name>
</gene>
<evidence type="ECO:0000256" key="1">
    <source>
        <dbReference type="SAM" id="MobiDB-lite"/>
    </source>
</evidence>
<sequence>MNFLVVKKTKKKKKMNDGDKTKRTGDEQILRMSENISTHNSPNVNNNARYTNSTTVTSTLPVTTTALGHNNANNSNNTNNYNNRISGNEMRITMSDQQRQDKTNNDGREEAPDMAMRIIHGDDMHGDEKDIEEKDIEKKDDNDEEEKEEDIFIIVEDEGKDVENE</sequence>
<dbReference type="AlphaFoldDB" id="X6MDB2"/>
<comment type="caution">
    <text evidence="2">The sequence shown here is derived from an EMBL/GenBank/DDBJ whole genome shotgun (WGS) entry which is preliminary data.</text>
</comment>
<feature type="compositionally biased region" description="Low complexity" evidence="1">
    <location>
        <begin position="65"/>
        <end position="83"/>
    </location>
</feature>
<feature type="compositionally biased region" description="Basic and acidic residues" evidence="1">
    <location>
        <begin position="15"/>
        <end position="24"/>
    </location>
</feature>
<feature type="compositionally biased region" description="Basic and acidic residues" evidence="1">
    <location>
        <begin position="98"/>
        <end position="111"/>
    </location>
</feature>
<feature type="region of interest" description="Disordered" evidence="1">
    <location>
        <begin position="1"/>
        <end position="24"/>
    </location>
</feature>
<proteinExistence type="predicted"/>